<feature type="region of interest" description="Disordered" evidence="2">
    <location>
        <begin position="828"/>
        <end position="874"/>
    </location>
</feature>
<feature type="coiled-coil region" evidence="1">
    <location>
        <begin position="557"/>
        <end position="711"/>
    </location>
</feature>
<protein>
    <submittedName>
        <fullName evidence="3">Uncharacterized protein</fullName>
    </submittedName>
</protein>
<feature type="compositionally biased region" description="Polar residues" evidence="2">
    <location>
        <begin position="853"/>
        <end position="864"/>
    </location>
</feature>
<feature type="compositionally biased region" description="Basic and acidic residues" evidence="2">
    <location>
        <begin position="828"/>
        <end position="839"/>
    </location>
</feature>
<dbReference type="InterPro" id="IPR052184">
    <property type="entry name" value="SDR_enzymes"/>
</dbReference>
<dbReference type="EMBL" id="DAKRPA010000080">
    <property type="protein sequence ID" value="DAZ99601.1"/>
    <property type="molecule type" value="Genomic_DNA"/>
</dbReference>
<dbReference type="CDD" id="cd05325">
    <property type="entry name" value="carb_red_sniffer_like_SDR_c"/>
    <property type="match status" value="1"/>
</dbReference>
<dbReference type="Proteomes" id="UP001146120">
    <property type="component" value="Unassembled WGS sequence"/>
</dbReference>
<dbReference type="PANTHER" id="PTHR45458:SF1">
    <property type="entry name" value="SHORT CHAIN DEHYDROGENASE"/>
    <property type="match status" value="1"/>
</dbReference>
<reference evidence="3" key="2">
    <citation type="journal article" date="2023" name="Microbiol Resour">
        <title>Decontamination and Annotation of the Draft Genome Sequence of the Oomycete Lagenidium giganteum ARSEF 373.</title>
        <authorList>
            <person name="Morgan W.R."/>
            <person name="Tartar A."/>
        </authorList>
    </citation>
    <scope>NUCLEOTIDE SEQUENCE</scope>
    <source>
        <strain evidence="3">ARSEF 373</strain>
    </source>
</reference>
<dbReference type="Pfam" id="PF00106">
    <property type="entry name" value="adh_short"/>
    <property type="match status" value="1"/>
</dbReference>
<name>A0AAV2YYY0_9STRA</name>
<reference evidence="3" key="1">
    <citation type="submission" date="2022-11" db="EMBL/GenBank/DDBJ databases">
        <authorList>
            <person name="Morgan W.R."/>
            <person name="Tartar A."/>
        </authorList>
    </citation>
    <scope>NUCLEOTIDE SEQUENCE</scope>
    <source>
        <strain evidence="3">ARSEF 373</strain>
    </source>
</reference>
<dbReference type="InterPro" id="IPR002347">
    <property type="entry name" value="SDR_fam"/>
</dbReference>
<evidence type="ECO:0000256" key="1">
    <source>
        <dbReference type="SAM" id="Coils"/>
    </source>
</evidence>
<evidence type="ECO:0000256" key="2">
    <source>
        <dbReference type="SAM" id="MobiDB-lite"/>
    </source>
</evidence>
<gene>
    <name evidence="3" type="ORF">N0F65_001429</name>
</gene>
<dbReference type="AlphaFoldDB" id="A0AAV2YYY0"/>
<dbReference type="PRINTS" id="PR00080">
    <property type="entry name" value="SDRFAMILY"/>
</dbReference>
<organism evidence="3 4">
    <name type="scientific">Lagenidium giganteum</name>
    <dbReference type="NCBI Taxonomy" id="4803"/>
    <lineage>
        <taxon>Eukaryota</taxon>
        <taxon>Sar</taxon>
        <taxon>Stramenopiles</taxon>
        <taxon>Oomycota</taxon>
        <taxon>Peronosporomycetes</taxon>
        <taxon>Pythiales</taxon>
        <taxon>Pythiaceae</taxon>
    </lineage>
</organism>
<feature type="coiled-coil region" evidence="1">
    <location>
        <begin position="429"/>
        <end position="509"/>
    </location>
</feature>
<evidence type="ECO:0000313" key="4">
    <source>
        <dbReference type="Proteomes" id="UP001146120"/>
    </source>
</evidence>
<accession>A0AAV2YYY0</accession>
<dbReference type="PRINTS" id="PR00081">
    <property type="entry name" value="GDHRDH"/>
</dbReference>
<proteinExistence type="predicted"/>
<dbReference type="InterPro" id="IPR036291">
    <property type="entry name" value="NAD(P)-bd_dom_sf"/>
</dbReference>
<dbReference type="SUPFAM" id="SSF51735">
    <property type="entry name" value="NAD(P)-binding Rossmann-fold domains"/>
    <property type="match status" value="1"/>
</dbReference>
<sequence>MRYVFLAWPSADVAATASSTTTATLPTRIVIFANDPPDEAKVKGSGVGTGIPVRGYYGTAHRSPTSILLPFGWRTFLVIPQSKQKTTNEATTMATKTVLITGSNRGIGLSFAKHYKREGWNVIGTARNPDKADELKSLGISKLLKLDTCDEASILKAAEELKGQPIDMLINNAGILIVHDLTQTTKQDMMSQFETNAVGPFLMTRALLPNLRLAVAERGNAKVVQVTSRMGSVADNGSGGYYGYRASKSALNMINKSLAHDLKAENITSFLVHPGYVATEMTSNRGNVGPDESVAGMTKIIAGVTHDDAGKFYHFQGEELPCVGGRVANVKNVTVAPTSPYKPAMTDQSSISMTAFTLYGHSELRDPTREELFTGPTRDKLPVAIQQLPEEDTACTFCGVSYFVFAEVQRLQAIVKKYKTTFRDFVRFLERERNASQALKTQVLQLRQQYDQLARNVQGATQQHDAMVHRLRAENATYAQTLTQAQQENEQNKASLETLQLQMKQAHEAWKVESALTEQKMRNEVLHLSSLVEKCRLASTAQEEAMQTAQAADKQRMLELEDQLQQQHAAFAATERNLVSERDELKQQLLASTERVELERTTSKQLETQLKALQQELSRIVANRENEHATFAQLSSEIATLKHQLNEMEKNKLLLMTEQRELHSDANQAQDTIRVLRDQARELAKQLNTNRLQMENVKQECVKELEKLRLEHGNELGRVQRDHAKSLEDLKLSHKQYLEFLEKEAVAIKANAEGTEQRVALLQAKVENTERQVLHWKEQAQTSTEQLQRQVNDILAEKKRVMQQSEALSADKERLERRVRDLMKEVEKLKAQGPERGDSETQWAWQSGGARSAGSNKKPSTVKGNQEESSEPELIQNLRHMLAQKDKVSYIACSQMRNLILV</sequence>
<comment type="caution">
    <text evidence="3">The sequence shown here is derived from an EMBL/GenBank/DDBJ whole genome shotgun (WGS) entry which is preliminary data.</text>
</comment>
<dbReference type="PANTHER" id="PTHR45458">
    <property type="entry name" value="SHORT-CHAIN DEHYDROGENASE/REDUCTASE SDR"/>
    <property type="match status" value="1"/>
</dbReference>
<evidence type="ECO:0000313" key="3">
    <source>
        <dbReference type="EMBL" id="DAZ99601.1"/>
    </source>
</evidence>
<keyword evidence="1" id="KW-0175">Coiled coil</keyword>
<dbReference type="Gene3D" id="3.40.50.720">
    <property type="entry name" value="NAD(P)-binding Rossmann-like Domain"/>
    <property type="match status" value="1"/>
</dbReference>
<dbReference type="GO" id="GO:0016616">
    <property type="term" value="F:oxidoreductase activity, acting on the CH-OH group of donors, NAD or NADP as acceptor"/>
    <property type="evidence" value="ECO:0007669"/>
    <property type="project" value="TreeGrafter"/>
</dbReference>
<keyword evidence="4" id="KW-1185">Reference proteome</keyword>